<accession>A0A5B8G0F1</accession>
<keyword evidence="2" id="KW-0805">Transcription regulation</keyword>
<dbReference type="GO" id="GO:0043565">
    <property type="term" value="F:sequence-specific DNA binding"/>
    <property type="evidence" value="ECO:0007669"/>
    <property type="project" value="TreeGrafter"/>
</dbReference>
<evidence type="ECO:0000313" key="7">
    <source>
        <dbReference type="Proteomes" id="UP000305888"/>
    </source>
</evidence>
<dbReference type="GO" id="GO:0006351">
    <property type="term" value="P:DNA-templated transcription"/>
    <property type="evidence" value="ECO:0007669"/>
    <property type="project" value="TreeGrafter"/>
</dbReference>
<comment type="similarity">
    <text evidence="1">Belongs to the LysR transcriptional regulatory family.</text>
</comment>
<evidence type="ECO:0000256" key="3">
    <source>
        <dbReference type="ARBA" id="ARBA00023125"/>
    </source>
</evidence>
<name>A0A5B8G0F1_9RHOB</name>
<sequence length="311" mass="33989">MAMDLNLLPLLLAVAEERNFRTAADRMGVTRSAVSQSIRRLEDQLGTALVLRTTRSVRLTEAGAALVGALQAPLTEIGGALEAAGAQERPRGHLRLTATSIAEPFLSGPLLAAFVQRHPHVTVDVTVTDEEFDIVAHGFDAGVRLGEVIEKDMIAVPVGRDQQERAAASPAYLARHGAPAHPRELVDHPCIGWRRAPELAPHRWEFVENDQPFDVAVQPGFTTNDLRLMIRMALAGAGITFAPEDCLREHFDDGSLVPLLDTFLPPFPGFFLYFPQRRNMAPKLRALVDHVRRFGDPRDAVAQSARGAPVS</sequence>
<dbReference type="AlphaFoldDB" id="A0A5B8G0F1"/>
<dbReference type="InterPro" id="IPR005119">
    <property type="entry name" value="LysR_subst-bd"/>
</dbReference>
<keyword evidence="7" id="KW-1185">Reference proteome</keyword>
<dbReference type="InterPro" id="IPR058163">
    <property type="entry name" value="LysR-type_TF_proteobact-type"/>
</dbReference>
<dbReference type="InterPro" id="IPR000847">
    <property type="entry name" value="LysR_HTH_N"/>
</dbReference>
<dbReference type="InterPro" id="IPR036390">
    <property type="entry name" value="WH_DNA-bd_sf"/>
</dbReference>
<dbReference type="OrthoDB" id="9813056at2"/>
<proteinExistence type="inferred from homology"/>
<dbReference type="FunFam" id="1.10.10.10:FF:000001">
    <property type="entry name" value="LysR family transcriptional regulator"/>
    <property type="match status" value="1"/>
</dbReference>
<dbReference type="Pfam" id="PF03466">
    <property type="entry name" value="LysR_substrate"/>
    <property type="match status" value="1"/>
</dbReference>
<dbReference type="PRINTS" id="PR00039">
    <property type="entry name" value="HTHLYSR"/>
</dbReference>
<dbReference type="SUPFAM" id="SSF53850">
    <property type="entry name" value="Periplasmic binding protein-like II"/>
    <property type="match status" value="1"/>
</dbReference>
<dbReference type="PANTHER" id="PTHR30537">
    <property type="entry name" value="HTH-TYPE TRANSCRIPTIONAL REGULATOR"/>
    <property type="match status" value="1"/>
</dbReference>
<dbReference type="Proteomes" id="UP000305888">
    <property type="component" value="Chromosome"/>
</dbReference>
<dbReference type="KEGG" id="ppru:FDP22_16380"/>
<dbReference type="CDD" id="cd08474">
    <property type="entry name" value="PBP2_CrgA_like_5"/>
    <property type="match status" value="1"/>
</dbReference>
<gene>
    <name evidence="6" type="ORF">FDP22_16380</name>
</gene>
<dbReference type="Gene3D" id="1.10.10.10">
    <property type="entry name" value="Winged helix-like DNA-binding domain superfamily/Winged helix DNA-binding domain"/>
    <property type="match status" value="1"/>
</dbReference>
<dbReference type="SUPFAM" id="SSF46785">
    <property type="entry name" value="Winged helix' DNA-binding domain"/>
    <property type="match status" value="1"/>
</dbReference>
<keyword evidence="3" id="KW-0238">DNA-binding</keyword>
<evidence type="ECO:0000256" key="1">
    <source>
        <dbReference type="ARBA" id="ARBA00009437"/>
    </source>
</evidence>
<dbReference type="PANTHER" id="PTHR30537:SF1">
    <property type="entry name" value="HTH-TYPE TRANSCRIPTIONAL REGULATOR PGRR"/>
    <property type="match status" value="1"/>
</dbReference>
<dbReference type="Gene3D" id="3.40.190.290">
    <property type="match status" value="1"/>
</dbReference>
<evidence type="ECO:0000256" key="4">
    <source>
        <dbReference type="ARBA" id="ARBA00023163"/>
    </source>
</evidence>
<feature type="domain" description="HTH lysR-type" evidence="5">
    <location>
        <begin position="3"/>
        <end position="60"/>
    </location>
</feature>
<evidence type="ECO:0000259" key="5">
    <source>
        <dbReference type="PROSITE" id="PS50931"/>
    </source>
</evidence>
<dbReference type="Pfam" id="PF00126">
    <property type="entry name" value="HTH_1"/>
    <property type="match status" value="1"/>
</dbReference>
<evidence type="ECO:0000313" key="6">
    <source>
        <dbReference type="EMBL" id="QDL93220.1"/>
    </source>
</evidence>
<dbReference type="PROSITE" id="PS50931">
    <property type="entry name" value="HTH_LYSR"/>
    <property type="match status" value="1"/>
</dbReference>
<organism evidence="6 7">
    <name type="scientific">Paroceanicella profunda</name>
    <dbReference type="NCBI Taxonomy" id="2579971"/>
    <lineage>
        <taxon>Bacteria</taxon>
        <taxon>Pseudomonadati</taxon>
        <taxon>Pseudomonadota</taxon>
        <taxon>Alphaproteobacteria</taxon>
        <taxon>Rhodobacterales</taxon>
        <taxon>Paracoccaceae</taxon>
        <taxon>Paroceanicella</taxon>
    </lineage>
</organism>
<evidence type="ECO:0000256" key="2">
    <source>
        <dbReference type="ARBA" id="ARBA00023015"/>
    </source>
</evidence>
<dbReference type="InterPro" id="IPR036388">
    <property type="entry name" value="WH-like_DNA-bd_sf"/>
</dbReference>
<dbReference type="GO" id="GO:0003700">
    <property type="term" value="F:DNA-binding transcription factor activity"/>
    <property type="evidence" value="ECO:0007669"/>
    <property type="project" value="InterPro"/>
</dbReference>
<keyword evidence="4" id="KW-0804">Transcription</keyword>
<protein>
    <submittedName>
        <fullName evidence="6">LysR family transcriptional regulator</fullName>
    </submittedName>
</protein>
<dbReference type="EMBL" id="CP040818">
    <property type="protein sequence ID" value="QDL93220.1"/>
    <property type="molecule type" value="Genomic_DNA"/>
</dbReference>
<reference evidence="6 7" key="1">
    <citation type="submission" date="2019-06" db="EMBL/GenBank/DDBJ databases">
        <title>Genome sequence of Rhodobacteraceae bacterium D4M1.</title>
        <authorList>
            <person name="Cao J."/>
        </authorList>
    </citation>
    <scope>NUCLEOTIDE SEQUENCE [LARGE SCALE GENOMIC DNA]</scope>
    <source>
        <strain evidence="6 7">D4M1</strain>
    </source>
</reference>